<feature type="region of interest" description="Disordered" evidence="1">
    <location>
        <begin position="146"/>
        <end position="166"/>
    </location>
</feature>
<organism evidence="3 4">
    <name type="scientific">Gossypium arboreum</name>
    <name type="common">Tree cotton</name>
    <name type="synonym">Gossypium nanking</name>
    <dbReference type="NCBI Taxonomy" id="29729"/>
    <lineage>
        <taxon>Eukaryota</taxon>
        <taxon>Viridiplantae</taxon>
        <taxon>Streptophyta</taxon>
        <taxon>Embryophyta</taxon>
        <taxon>Tracheophyta</taxon>
        <taxon>Spermatophyta</taxon>
        <taxon>Magnoliopsida</taxon>
        <taxon>eudicotyledons</taxon>
        <taxon>Gunneridae</taxon>
        <taxon>Pentapetalae</taxon>
        <taxon>rosids</taxon>
        <taxon>malvids</taxon>
        <taxon>Malvales</taxon>
        <taxon>Malvaceae</taxon>
        <taxon>Malvoideae</taxon>
        <taxon>Gossypium</taxon>
    </lineage>
</organism>
<dbReference type="InterPro" id="IPR019557">
    <property type="entry name" value="AminoTfrase-like_pln_mobile"/>
</dbReference>
<dbReference type="Proteomes" id="UP001358586">
    <property type="component" value="Chromosome 10"/>
</dbReference>
<proteinExistence type="predicted"/>
<reference evidence="3 4" key="1">
    <citation type="submission" date="2023-03" db="EMBL/GenBank/DDBJ databases">
        <title>WGS of Gossypium arboreum.</title>
        <authorList>
            <person name="Yu D."/>
        </authorList>
    </citation>
    <scope>NUCLEOTIDE SEQUENCE [LARGE SCALE GENOMIC DNA]</scope>
    <source>
        <tissue evidence="3">Leaf</tissue>
    </source>
</reference>
<evidence type="ECO:0000259" key="2">
    <source>
        <dbReference type="Pfam" id="PF10536"/>
    </source>
</evidence>
<evidence type="ECO:0000313" key="3">
    <source>
        <dbReference type="EMBL" id="KAK5793276.1"/>
    </source>
</evidence>
<sequence length="206" mass="23407">MFDLWYDLIFPLVERWHPETHTFHLLCGECTVTLEDVALQLGVLTDRSAVTGVSTISELVALCYSLIGVSPKDVESKFTVPSHMRQLGAYKPEVEPELERSHTYFENGSYHPKLRVNDYFLGPLGHEYHSEFDIFSPVPSQYNTPLGPYPSHYSTPPRSYPPQYSTPPGSSLMMAFEAYDFSSMFRTPPPTAEENGDSRDHPQCEH</sequence>
<accession>A0ABR0NG89</accession>
<feature type="domain" description="Aminotransferase-like plant mobile" evidence="2">
    <location>
        <begin position="7"/>
        <end position="78"/>
    </location>
</feature>
<feature type="region of interest" description="Disordered" evidence="1">
    <location>
        <begin position="185"/>
        <end position="206"/>
    </location>
</feature>
<evidence type="ECO:0000256" key="1">
    <source>
        <dbReference type="SAM" id="MobiDB-lite"/>
    </source>
</evidence>
<evidence type="ECO:0000313" key="4">
    <source>
        <dbReference type="Proteomes" id="UP001358586"/>
    </source>
</evidence>
<dbReference type="Pfam" id="PF10536">
    <property type="entry name" value="PMD"/>
    <property type="match status" value="1"/>
</dbReference>
<dbReference type="InterPro" id="IPR044824">
    <property type="entry name" value="MAIN-like"/>
</dbReference>
<keyword evidence="4" id="KW-1185">Reference proteome</keyword>
<dbReference type="EMBL" id="JARKNE010000010">
    <property type="protein sequence ID" value="KAK5793276.1"/>
    <property type="molecule type" value="Genomic_DNA"/>
</dbReference>
<dbReference type="PANTHER" id="PTHR46033:SF8">
    <property type="entry name" value="PROTEIN MAINTENANCE OF MERISTEMS-LIKE"/>
    <property type="match status" value="1"/>
</dbReference>
<feature type="compositionally biased region" description="Basic and acidic residues" evidence="1">
    <location>
        <begin position="196"/>
        <end position="206"/>
    </location>
</feature>
<gene>
    <name evidence="3" type="ORF">PVK06_034418</name>
</gene>
<feature type="compositionally biased region" description="Polar residues" evidence="1">
    <location>
        <begin position="152"/>
        <end position="166"/>
    </location>
</feature>
<protein>
    <recommendedName>
        <fullName evidence="2">Aminotransferase-like plant mobile domain-containing protein</fullName>
    </recommendedName>
</protein>
<dbReference type="PANTHER" id="PTHR46033">
    <property type="entry name" value="PROTEIN MAIN-LIKE 2"/>
    <property type="match status" value="1"/>
</dbReference>
<name>A0ABR0NG89_GOSAR</name>
<comment type="caution">
    <text evidence="3">The sequence shown here is derived from an EMBL/GenBank/DDBJ whole genome shotgun (WGS) entry which is preliminary data.</text>
</comment>